<dbReference type="InterPro" id="IPR009057">
    <property type="entry name" value="Homeodomain-like_sf"/>
</dbReference>
<dbReference type="InterPro" id="IPR027417">
    <property type="entry name" value="P-loop_NTPase"/>
</dbReference>
<keyword evidence="2" id="KW-1185">Reference proteome</keyword>
<gene>
    <name evidence="1" type="ORF">MgSA37_00644</name>
</gene>
<dbReference type="InterPro" id="IPR036388">
    <property type="entry name" value="WH-like_DNA-bd_sf"/>
</dbReference>
<dbReference type="KEGG" id="mgot:MgSA37_00644"/>
<name>A0A125T263_9SPHI</name>
<dbReference type="EMBL" id="AP017313">
    <property type="protein sequence ID" value="BAU52483.1"/>
    <property type="molecule type" value="Genomic_DNA"/>
</dbReference>
<dbReference type="OrthoDB" id="786308at2"/>
<dbReference type="Pfam" id="PF13384">
    <property type="entry name" value="HTH_23"/>
    <property type="match status" value="1"/>
</dbReference>
<organism evidence="1 2">
    <name type="scientific">Mucilaginibacter gotjawali</name>
    <dbReference type="NCBI Taxonomy" id="1550579"/>
    <lineage>
        <taxon>Bacteria</taxon>
        <taxon>Pseudomonadati</taxon>
        <taxon>Bacteroidota</taxon>
        <taxon>Sphingobacteriia</taxon>
        <taxon>Sphingobacteriales</taxon>
        <taxon>Sphingobacteriaceae</taxon>
        <taxon>Mucilaginibacter</taxon>
    </lineage>
</organism>
<reference evidence="1 2" key="1">
    <citation type="submission" date="2015-12" db="EMBL/GenBank/DDBJ databases">
        <title>Genome sequence of Mucilaginibacter gotjawali.</title>
        <authorList>
            <person name="Lee J.S."/>
            <person name="Lee K.C."/>
            <person name="Kim K.K."/>
            <person name="Lee B.W."/>
        </authorList>
    </citation>
    <scope>NUCLEOTIDE SEQUENCE [LARGE SCALE GENOMIC DNA]</scope>
    <source>
        <strain evidence="1 2">SA3-7</strain>
    </source>
</reference>
<dbReference type="RefSeq" id="WP_096349806.1">
    <property type="nucleotide sequence ID" value="NZ_AP017313.1"/>
</dbReference>
<accession>A0A125T263</accession>
<dbReference type="SUPFAM" id="SSF46689">
    <property type="entry name" value="Homeodomain-like"/>
    <property type="match status" value="1"/>
</dbReference>
<dbReference type="Proteomes" id="UP000218263">
    <property type="component" value="Chromosome"/>
</dbReference>
<evidence type="ECO:0000313" key="2">
    <source>
        <dbReference type="Proteomes" id="UP000218263"/>
    </source>
</evidence>
<dbReference type="Pfam" id="PF13481">
    <property type="entry name" value="AAA_25"/>
    <property type="match status" value="1"/>
</dbReference>
<dbReference type="Gene3D" id="1.10.10.10">
    <property type="entry name" value="Winged helix-like DNA-binding domain superfamily/Winged helix DNA-binding domain"/>
    <property type="match status" value="1"/>
</dbReference>
<proteinExistence type="predicted"/>
<sequence length="362" mass="40906">MSTRPPIIEIMRNAMRDTTPREREKNALLSQLRNDPSRELFYFKPADVWLKEESKPAARQLLGTLWYEHELCILFADTNLGKSVLAVQIGNHLAKQTAMEPFGNELNEALKVLYLDFELSAAQFKARYSDSRWGPHHFGGNFIRAEFNPGGDDPLLYNKYEDYVKERIEYILACTKAQVLIIDNITYMGNPLVHGGSALQLIKTLKAIKTKYRLSMLVLAHTPKRNACKPITVNDLQGSKMLINFADSAFALGQSHSQPQLRYLKQIKQRNAAAQYDAAHVCLFSMAKTQSFLGMQFEGFDHEMFHLQKAGAAISPDVKQRIPELARQGLSIRQVADHLRIGTSTVQRVLAKLKEGDGKEGD</sequence>
<evidence type="ECO:0000313" key="1">
    <source>
        <dbReference type="EMBL" id="BAU52483.1"/>
    </source>
</evidence>
<dbReference type="SUPFAM" id="SSF52540">
    <property type="entry name" value="P-loop containing nucleoside triphosphate hydrolases"/>
    <property type="match status" value="1"/>
</dbReference>
<dbReference type="AlphaFoldDB" id="A0A125T263"/>
<protein>
    <submittedName>
        <fullName evidence="1">Uncharacterized protein</fullName>
    </submittedName>
</protein>
<dbReference type="Gene3D" id="3.40.50.300">
    <property type="entry name" value="P-loop containing nucleotide triphosphate hydrolases"/>
    <property type="match status" value="1"/>
</dbReference>